<feature type="region of interest" description="Disordered" evidence="1">
    <location>
        <begin position="1"/>
        <end position="129"/>
    </location>
</feature>
<sequence>MVNLRQTEEPDSPLPDSTPDPTAGEHRRPRDEEGAACRAQGRTRGPRTRLQPLPWRRRTDRRPPAEETPVDPPSRSPGAEITVNPAASTRTRRQTQAGRLAPPPSDKSDFEDKEGSDKEEREEEEVIDDPLSFPELTRNAVLAPDEWLRNVLAGGIFDQTLLDIEHKEAGQEIPCVAALHDGKLSWTKSTIETFLELEPSLKADPTALKSLKDLRKSHENTFTARITSVEHVAASYLLA</sequence>
<gene>
    <name evidence="2" type="ORF">BDK51DRAFT_50898</name>
</gene>
<dbReference type="EMBL" id="KZ999925">
    <property type="protein sequence ID" value="RKO84605.1"/>
    <property type="molecule type" value="Genomic_DNA"/>
</dbReference>
<evidence type="ECO:0000256" key="1">
    <source>
        <dbReference type="SAM" id="MobiDB-lite"/>
    </source>
</evidence>
<dbReference type="Proteomes" id="UP000269721">
    <property type="component" value="Unassembled WGS sequence"/>
</dbReference>
<feature type="compositionally biased region" description="Polar residues" evidence="1">
    <location>
        <begin position="85"/>
        <end position="97"/>
    </location>
</feature>
<reference evidence="3" key="1">
    <citation type="journal article" date="2018" name="Nat. Microbiol.">
        <title>Leveraging single-cell genomics to expand the fungal tree of life.</title>
        <authorList>
            <person name="Ahrendt S.R."/>
            <person name="Quandt C.A."/>
            <person name="Ciobanu D."/>
            <person name="Clum A."/>
            <person name="Salamov A."/>
            <person name="Andreopoulos B."/>
            <person name="Cheng J.F."/>
            <person name="Woyke T."/>
            <person name="Pelin A."/>
            <person name="Henrissat B."/>
            <person name="Reynolds N.K."/>
            <person name="Benny G.L."/>
            <person name="Smith M.E."/>
            <person name="James T.Y."/>
            <person name="Grigoriev I.V."/>
        </authorList>
    </citation>
    <scope>NUCLEOTIDE SEQUENCE [LARGE SCALE GENOMIC DNA]</scope>
</reference>
<protein>
    <submittedName>
        <fullName evidence="2">Uncharacterized protein</fullName>
    </submittedName>
</protein>
<proteinExistence type="predicted"/>
<feature type="compositionally biased region" description="Basic and acidic residues" evidence="1">
    <location>
        <begin position="106"/>
        <end position="119"/>
    </location>
</feature>
<feature type="compositionally biased region" description="Basic and acidic residues" evidence="1">
    <location>
        <begin position="23"/>
        <end position="35"/>
    </location>
</feature>
<evidence type="ECO:0000313" key="3">
    <source>
        <dbReference type="Proteomes" id="UP000269721"/>
    </source>
</evidence>
<evidence type="ECO:0000313" key="2">
    <source>
        <dbReference type="EMBL" id="RKO84605.1"/>
    </source>
</evidence>
<keyword evidence="3" id="KW-1185">Reference proteome</keyword>
<dbReference type="AlphaFoldDB" id="A0A4P9VZY5"/>
<organism evidence="2 3">
    <name type="scientific">Blyttiomyces helicus</name>
    <dbReference type="NCBI Taxonomy" id="388810"/>
    <lineage>
        <taxon>Eukaryota</taxon>
        <taxon>Fungi</taxon>
        <taxon>Fungi incertae sedis</taxon>
        <taxon>Chytridiomycota</taxon>
        <taxon>Chytridiomycota incertae sedis</taxon>
        <taxon>Chytridiomycetes</taxon>
        <taxon>Chytridiomycetes incertae sedis</taxon>
        <taxon>Blyttiomyces</taxon>
    </lineage>
</organism>
<accession>A0A4P9VZY5</accession>
<name>A0A4P9VZY5_9FUNG</name>